<evidence type="ECO:0000313" key="3">
    <source>
        <dbReference type="Proteomes" id="UP000823616"/>
    </source>
</evidence>
<evidence type="ECO:0000313" key="2">
    <source>
        <dbReference type="EMBL" id="MBO8450917.1"/>
    </source>
</evidence>
<name>A0A9D9HI19_9SPIR</name>
<accession>A0A9D9HI19</accession>
<dbReference type="AlphaFoldDB" id="A0A9D9HI19"/>
<protein>
    <submittedName>
        <fullName evidence="2">Anti-sigma regulatory factor</fullName>
    </submittedName>
</protein>
<dbReference type="InterPro" id="IPR003594">
    <property type="entry name" value="HATPase_dom"/>
</dbReference>
<dbReference type="Gene3D" id="3.30.565.10">
    <property type="entry name" value="Histidine kinase-like ATPase, C-terminal domain"/>
    <property type="match status" value="1"/>
</dbReference>
<reference evidence="2" key="2">
    <citation type="journal article" date="2021" name="PeerJ">
        <title>Extensive microbial diversity within the chicken gut microbiome revealed by metagenomics and culture.</title>
        <authorList>
            <person name="Gilroy R."/>
            <person name="Ravi A."/>
            <person name="Getino M."/>
            <person name="Pursley I."/>
            <person name="Horton D.L."/>
            <person name="Alikhan N.F."/>
            <person name="Baker D."/>
            <person name="Gharbi K."/>
            <person name="Hall N."/>
            <person name="Watson M."/>
            <person name="Adriaenssens E.M."/>
            <person name="Foster-Nyarko E."/>
            <person name="Jarju S."/>
            <person name="Secka A."/>
            <person name="Antonio M."/>
            <person name="Oren A."/>
            <person name="Chaudhuri R.R."/>
            <person name="La Ragione R."/>
            <person name="Hildebrand F."/>
            <person name="Pallen M.J."/>
        </authorList>
    </citation>
    <scope>NUCLEOTIDE SEQUENCE</scope>
    <source>
        <strain evidence="2">B3-4054</strain>
    </source>
</reference>
<organism evidence="2 3">
    <name type="scientific">Candidatus Avitreponema avistercoris</name>
    <dbReference type="NCBI Taxonomy" id="2840705"/>
    <lineage>
        <taxon>Bacteria</taxon>
        <taxon>Pseudomonadati</taxon>
        <taxon>Spirochaetota</taxon>
        <taxon>Spirochaetia</taxon>
        <taxon>Spirochaetales</taxon>
        <taxon>Candidatus Avitreponema</taxon>
    </lineage>
</organism>
<sequence>MKYHYTVPGDDITCAGKASSEIKKILQRLGIAPEIIKRTAVAMYEAEMNMVVHAGGGTADVDIGTDRITIVMKDEGPGIENIELAMQDGYSTAPDVAREMGFGAGMGLPNMKRNADDFRIESKPGEGTTVTMQINIQDGGT</sequence>
<comment type="caution">
    <text evidence="2">The sequence shown here is derived from an EMBL/GenBank/DDBJ whole genome shotgun (WGS) entry which is preliminary data.</text>
</comment>
<dbReference type="Proteomes" id="UP000823616">
    <property type="component" value="Unassembled WGS sequence"/>
</dbReference>
<dbReference type="EMBL" id="JADIMS010000139">
    <property type="protein sequence ID" value="MBO8450917.1"/>
    <property type="molecule type" value="Genomic_DNA"/>
</dbReference>
<reference evidence="2" key="1">
    <citation type="submission" date="2020-10" db="EMBL/GenBank/DDBJ databases">
        <authorList>
            <person name="Gilroy R."/>
        </authorList>
    </citation>
    <scope>NUCLEOTIDE SEQUENCE</scope>
    <source>
        <strain evidence="2">B3-4054</strain>
    </source>
</reference>
<evidence type="ECO:0000259" key="1">
    <source>
        <dbReference type="Pfam" id="PF13581"/>
    </source>
</evidence>
<dbReference type="InterPro" id="IPR036890">
    <property type="entry name" value="HATPase_C_sf"/>
</dbReference>
<gene>
    <name evidence="2" type="ORF">IAA96_07410</name>
</gene>
<feature type="domain" description="Histidine kinase/HSP90-like ATPase" evidence="1">
    <location>
        <begin position="17"/>
        <end position="133"/>
    </location>
</feature>
<dbReference type="SUPFAM" id="SSF55874">
    <property type="entry name" value="ATPase domain of HSP90 chaperone/DNA topoisomerase II/histidine kinase"/>
    <property type="match status" value="1"/>
</dbReference>
<dbReference type="Pfam" id="PF13581">
    <property type="entry name" value="HATPase_c_2"/>
    <property type="match status" value="1"/>
</dbReference>
<proteinExistence type="predicted"/>